<dbReference type="AlphaFoldDB" id="A0A8J3IYK9"/>
<comment type="caution">
    <text evidence="1">The sequence shown here is derived from an EMBL/GenBank/DDBJ whole genome shotgun (WGS) entry which is preliminary data.</text>
</comment>
<evidence type="ECO:0000313" key="2">
    <source>
        <dbReference type="Proteomes" id="UP000597444"/>
    </source>
</evidence>
<gene>
    <name evidence="1" type="ORF">KSF_103720</name>
</gene>
<proteinExistence type="predicted"/>
<protein>
    <submittedName>
        <fullName evidence="1">Uncharacterized protein</fullName>
    </submittedName>
</protein>
<organism evidence="1 2">
    <name type="scientific">Reticulibacter mediterranei</name>
    <dbReference type="NCBI Taxonomy" id="2778369"/>
    <lineage>
        <taxon>Bacteria</taxon>
        <taxon>Bacillati</taxon>
        <taxon>Chloroflexota</taxon>
        <taxon>Ktedonobacteria</taxon>
        <taxon>Ktedonobacterales</taxon>
        <taxon>Reticulibacteraceae</taxon>
        <taxon>Reticulibacter</taxon>
    </lineage>
</organism>
<sequence>MLHGRTNPEKLTHFIESTAEARCRQEVPKSTHGVIALLDATMILFQVIVEILIPSMENVCAKYLADRTRVRTVPIRGHSLWRRADDLKGSVAKNYKLIKMMDT</sequence>
<reference evidence="1" key="1">
    <citation type="submission" date="2020-10" db="EMBL/GenBank/DDBJ databases">
        <title>Taxonomic study of unclassified bacteria belonging to the class Ktedonobacteria.</title>
        <authorList>
            <person name="Yabe S."/>
            <person name="Wang C.M."/>
            <person name="Zheng Y."/>
            <person name="Sakai Y."/>
            <person name="Cavaletti L."/>
            <person name="Monciardini P."/>
            <person name="Donadio S."/>
        </authorList>
    </citation>
    <scope>NUCLEOTIDE SEQUENCE</scope>
    <source>
        <strain evidence="1">ID150040</strain>
    </source>
</reference>
<dbReference type="Proteomes" id="UP000597444">
    <property type="component" value="Unassembled WGS sequence"/>
</dbReference>
<name>A0A8J3IYK9_9CHLR</name>
<dbReference type="EMBL" id="BNJK01000002">
    <property type="protein sequence ID" value="GHP00325.1"/>
    <property type="molecule type" value="Genomic_DNA"/>
</dbReference>
<accession>A0A8J3IYK9</accession>
<evidence type="ECO:0000313" key="1">
    <source>
        <dbReference type="EMBL" id="GHP00325.1"/>
    </source>
</evidence>
<keyword evidence="2" id="KW-1185">Reference proteome</keyword>